<feature type="region of interest" description="Disordered" evidence="1">
    <location>
        <begin position="1"/>
        <end position="24"/>
    </location>
</feature>
<name>A0ABV3D945_9ACTN</name>
<evidence type="ECO:0008006" key="4">
    <source>
        <dbReference type="Google" id="ProtNLM"/>
    </source>
</evidence>
<feature type="region of interest" description="Disordered" evidence="1">
    <location>
        <begin position="45"/>
        <end position="92"/>
    </location>
</feature>
<protein>
    <recommendedName>
        <fullName evidence="4">Lipoprotein</fullName>
    </recommendedName>
</protein>
<reference evidence="2 3" key="1">
    <citation type="submission" date="2024-06" db="EMBL/GenBank/DDBJ databases">
        <title>The Natural Products Discovery Center: Release of the First 8490 Sequenced Strains for Exploring Actinobacteria Biosynthetic Diversity.</title>
        <authorList>
            <person name="Kalkreuter E."/>
            <person name="Kautsar S.A."/>
            <person name="Yang D."/>
            <person name="Bader C.D."/>
            <person name="Teijaro C.N."/>
            <person name="Fluegel L."/>
            <person name="Davis C.M."/>
            <person name="Simpson J.R."/>
            <person name="Lauterbach L."/>
            <person name="Steele A.D."/>
            <person name="Gui C."/>
            <person name="Meng S."/>
            <person name="Li G."/>
            <person name="Viehrig K."/>
            <person name="Ye F."/>
            <person name="Su P."/>
            <person name="Kiefer A.F."/>
            <person name="Nichols A."/>
            <person name="Cepeda A.J."/>
            <person name="Yan W."/>
            <person name="Fan B."/>
            <person name="Jiang Y."/>
            <person name="Adhikari A."/>
            <person name="Zheng C.-J."/>
            <person name="Schuster L."/>
            <person name="Cowan T.M."/>
            <person name="Smanski M.J."/>
            <person name="Chevrette M.G."/>
            <person name="De Carvalho L.P.S."/>
            <person name="Shen B."/>
        </authorList>
    </citation>
    <scope>NUCLEOTIDE SEQUENCE [LARGE SCALE GENOMIC DNA]</scope>
    <source>
        <strain evidence="2 3">NPDC048946</strain>
    </source>
</reference>
<feature type="compositionally biased region" description="Basic and acidic residues" evidence="1">
    <location>
        <begin position="83"/>
        <end position="92"/>
    </location>
</feature>
<evidence type="ECO:0000313" key="3">
    <source>
        <dbReference type="Proteomes" id="UP001551482"/>
    </source>
</evidence>
<organism evidence="2 3">
    <name type="scientific">Streptodolium elevatio</name>
    <dbReference type="NCBI Taxonomy" id="3157996"/>
    <lineage>
        <taxon>Bacteria</taxon>
        <taxon>Bacillati</taxon>
        <taxon>Actinomycetota</taxon>
        <taxon>Actinomycetes</taxon>
        <taxon>Kitasatosporales</taxon>
        <taxon>Streptomycetaceae</taxon>
        <taxon>Streptodolium</taxon>
    </lineage>
</organism>
<evidence type="ECO:0000256" key="1">
    <source>
        <dbReference type="SAM" id="MobiDB-lite"/>
    </source>
</evidence>
<proteinExistence type="predicted"/>
<accession>A0ABV3D945</accession>
<evidence type="ECO:0000313" key="2">
    <source>
        <dbReference type="EMBL" id="MEU8132265.1"/>
    </source>
</evidence>
<sequence length="295" mass="30668">MKSVATPASRAPSEEKIRMSHTKARKRVGVMVAVGVAALLATACESKDEKNADKAPAAATAGATDGAAKPSDSAKDGGATSEKPADKPAVGDKGKYTADLKAYLATTKLGAHVVEVRADKQTGSDYTITVNTDLPPTQGATDDAAVKAMAMGEKLTNEAHQWVQEHNDLKVGYIEVLDKEKGTAGNENLDNKPKDKAANDAYAQKVAAGVKGTTYGSAVTAVFVYAGPYGGDGKVVINSTLPAASDDVDADLARMDKAQKLATEAKQWIQDNAGVKVDYIEVLDSEKGVAGNEML</sequence>
<keyword evidence="3" id="KW-1185">Reference proteome</keyword>
<feature type="compositionally biased region" description="Low complexity" evidence="1">
    <location>
        <begin position="54"/>
        <end position="70"/>
    </location>
</feature>
<gene>
    <name evidence="2" type="ORF">AB0C36_02025</name>
</gene>
<dbReference type="Proteomes" id="UP001551482">
    <property type="component" value="Unassembled WGS sequence"/>
</dbReference>
<comment type="caution">
    <text evidence="2">The sequence shown here is derived from an EMBL/GenBank/DDBJ whole genome shotgun (WGS) entry which is preliminary data.</text>
</comment>
<dbReference type="EMBL" id="JBEZFP010000003">
    <property type="protein sequence ID" value="MEU8132265.1"/>
    <property type="molecule type" value="Genomic_DNA"/>
</dbReference>
<dbReference type="RefSeq" id="WP_358347798.1">
    <property type="nucleotide sequence ID" value="NZ_JBEZFP010000003.1"/>
</dbReference>